<protein>
    <submittedName>
        <fullName evidence="1">YjbQ family protein</fullName>
    </submittedName>
</protein>
<reference evidence="1 2" key="1">
    <citation type="submission" date="2018-05" db="EMBL/GenBank/DDBJ databases">
        <title>Genome comparison of Eubacterium sp.</title>
        <authorList>
            <person name="Feng Y."/>
            <person name="Sanchez-Andrea I."/>
            <person name="Stams A.J.M."/>
            <person name="De Vos W.M."/>
        </authorList>
    </citation>
    <scope>NUCLEOTIDE SEQUENCE [LARGE SCALE GENOMIC DNA]</scope>
    <source>
        <strain evidence="1 2">YI</strain>
    </source>
</reference>
<dbReference type="SUPFAM" id="SSF111038">
    <property type="entry name" value="YjbQ-like"/>
    <property type="match status" value="1"/>
</dbReference>
<sequence>MKMYKEQIELESHGGRPTYFDITPQLKKIIQESGIQDGICAVSSPHTTCAVFFEEFVHDYTEEGDEFLQVDLNNGLNKIFPKHETADQYLYPGEEHYREVESWPNAETYLPGGDRTQLFNCDAHLKATIIGSSEVFDVEKGNLGVGVTGYAYFVDFDCSRPRPRKCKVCVIGE</sequence>
<dbReference type="InterPro" id="IPR035917">
    <property type="entry name" value="YjbQ-like_sf"/>
</dbReference>
<dbReference type="EMBL" id="CP029487">
    <property type="protein sequence ID" value="QCT70653.1"/>
    <property type="molecule type" value="Genomic_DNA"/>
</dbReference>
<dbReference type="Gene3D" id="2.60.120.460">
    <property type="entry name" value="YjbQ-like"/>
    <property type="match status" value="1"/>
</dbReference>
<evidence type="ECO:0000313" key="2">
    <source>
        <dbReference type="Proteomes" id="UP000218387"/>
    </source>
</evidence>
<dbReference type="KEGG" id="emt:CPZ25_004700"/>
<accession>A0A2A5TG58</accession>
<dbReference type="RefSeq" id="WP_058694282.1">
    <property type="nucleotide sequence ID" value="NZ_CP029487.1"/>
</dbReference>
<dbReference type="Proteomes" id="UP000218387">
    <property type="component" value="Chromosome"/>
</dbReference>
<name>A0A2A5TG58_EUBML</name>
<keyword evidence="2" id="KW-1185">Reference proteome</keyword>
<dbReference type="AlphaFoldDB" id="A0A2A5TG58"/>
<evidence type="ECO:0000313" key="1">
    <source>
        <dbReference type="EMBL" id="QCT70653.1"/>
    </source>
</evidence>
<proteinExistence type="predicted"/>
<organism evidence="1 2">
    <name type="scientific">Eubacterium maltosivorans</name>
    <dbReference type="NCBI Taxonomy" id="2041044"/>
    <lineage>
        <taxon>Bacteria</taxon>
        <taxon>Bacillati</taxon>
        <taxon>Bacillota</taxon>
        <taxon>Clostridia</taxon>
        <taxon>Eubacteriales</taxon>
        <taxon>Eubacteriaceae</taxon>
        <taxon>Eubacterium</taxon>
    </lineage>
</organism>
<dbReference type="Pfam" id="PF01894">
    <property type="entry name" value="YjbQ"/>
    <property type="match status" value="1"/>
</dbReference>
<dbReference type="InterPro" id="IPR001602">
    <property type="entry name" value="UPF0047_YjbQ-like"/>
</dbReference>
<gene>
    <name evidence="1" type="ORF">CPZ25_004700</name>
</gene>